<dbReference type="Proteomes" id="UP000828390">
    <property type="component" value="Unassembled WGS sequence"/>
</dbReference>
<dbReference type="EMBL" id="JAIWYP010000008">
    <property type="protein sequence ID" value="KAH3786011.1"/>
    <property type="molecule type" value="Genomic_DNA"/>
</dbReference>
<keyword evidence="2" id="KW-1185">Reference proteome</keyword>
<reference evidence="1" key="1">
    <citation type="journal article" date="2019" name="bioRxiv">
        <title>The Genome of the Zebra Mussel, Dreissena polymorpha: A Resource for Invasive Species Research.</title>
        <authorList>
            <person name="McCartney M.A."/>
            <person name="Auch B."/>
            <person name="Kono T."/>
            <person name="Mallez S."/>
            <person name="Zhang Y."/>
            <person name="Obille A."/>
            <person name="Becker A."/>
            <person name="Abrahante J.E."/>
            <person name="Garbe J."/>
            <person name="Badalamenti J.P."/>
            <person name="Herman A."/>
            <person name="Mangelson H."/>
            <person name="Liachko I."/>
            <person name="Sullivan S."/>
            <person name="Sone E.D."/>
            <person name="Koren S."/>
            <person name="Silverstein K.A.T."/>
            <person name="Beckman K.B."/>
            <person name="Gohl D.M."/>
        </authorList>
    </citation>
    <scope>NUCLEOTIDE SEQUENCE</scope>
    <source>
        <strain evidence="1">Duluth1</strain>
        <tissue evidence="1">Whole animal</tissue>
    </source>
</reference>
<dbReference type="AlphaFoldDB" id="A0A9D4EX44"/>
<organism evidence="1 2">
    <name type="scientific">Dreissena polymorpha</name>
    <name type="common">Zebra mussel</name>
    <name type="synonym">Mytilus polymorpha</name>
    <dbReference type="NCBI Taxonomy" id="45954"/>
    <lineage>
        <taxon>Eukaryota</taxon>
        <taxon>Metazoa</taxon>
        <taxon>Spiralia</taxon>
        <taxon>Lophotrochozoa</taxon>
        <taxon>Mollusca</taxon>
        <taxon>Bivalvia</taxon>
        <taxon>Autobranchia</taxon>
        <taxon>Heteroconchia</taxon>
        <taxon>Euheterodonta</taxon>
        <taxon>Imparidentia</taxon>
        <taxon>Neoheterodontei</taxon>
        <taxon>Myida</taxon>
        <taxon>Dreissenoidea</taxon>
        <taxon>Dreissenidae</taxon>
        <taxon>Dreissena</taxon>
    </lineage>
</organism>
<accession>A0A9D4EX44</accession>
<evidence type="ECO:0000313" key="1">
    <source>
        <dbReference type="EMBL" id="KAH3786011.1"/>
    </source>
</evidence>
<protein>
    <submittedName>
        <fullName evidence="1">Uncharacterized protein</fullName>
    </submittedName>
</protein>
<comment type="caution">
    <text evidence="1">The sequence shown here is derived from an EMBL/GenBank/DDBJ whole genome shotgun (WGS) entry which is preliminary data.</text>
</comment>
<name>A0A9D4EX44_DREPO</name>
<reference evidence="1" key="2">
    <citation type="submission" date="2020-11" db="EMBL/GenBank/DDBJ databases">
        <authorList>
            <person name="McCartney M.A."/>
            <person name="Auch B."/>
            <person name="Kono T."/>
            <person name="Mallez S."/>
            <person name="Becker A."/>
            <person name="Gohl D.M."/>
            <person name="Silverstein K.A.T."/>
            <person name="Koren S."/>
            <person name="Bechman K.B."/>
            <person name="Herman A."/>
            <person name="Abrahante J.E."/>
            <person name="Garbe J."/>
        </authorList>
    </citation>
    <scope>NUCLEOTIDE SEQUENCE</scope>
    <source>
        <strain evidence="1">Duluth1</strain>
        <tissue evidence="1">Whole animal</tissue>
    </source>
</reference>
<proteinExistence type="predicted"/>
<gene>
    <name evidence="1" type="ORF">DPMN_164109</name>
</gene>
<evidence type="ECO:0000313" key="2">
    <source>
        <dbReference type="Proteomes" id="UP000828390"/>
    </source>
</evidence>
<sequence length="51" mass="5456">MSLSPPVVSLVAHWSPVDVQDVIREPRSLPSSCEAASYVLQPLPAAAVQTR</sequence>